<dbReference type="RefSeq" id="WP_147183614.1">
    <property type="nucleotide sequence ID" value="NZ_CP042382.1"/>
</dbReference>
<dbReference type="AlphaFoldDB" id="A0A5B8SN44"/>
<dbReference type="InterPro" id="IPR006076">
    <property type="entry name" value="FAD-dep_OxRdtase"/>
</dbReference>
<protein>
    <submittedName>
        <fullName evidence="3">FAD-binding oxidoreductase</fullName>
    </submittedName>
</protein>
<dbReference type="SUPFAM" id="SSF51905">
    <property type="entry name" value="FAD/NAD(P)-binding domain"/>
    <property type="match status" value="1"/>
</dbReference>
<accession>A0A5B8SN44</accession>
<dbReference type="SUPFAM" id="SSF54373">
    <property type="entry name" value="FAD-linked reductases, C-terminal domain"/>
    <property type="match status" value="1"/>
</dbReference>
<dbReference type="GO" id="GO:0016491">
    <property type="term" value="F:oxidoreductase activity"/>
    <property type="evidence" value="ECO:0007669"/>
    <property type="project" value="UniProtKB-KW"/>
</dbReference>
<dbReference type="InterPro" id="IPR036188">
    <property type="entry name" value="FAD/NAD-bd_sf"/>
</dbReference>
<name>A0A5B8SN44_9GAMM</name>
<dbReference type="GO" id="GO:0005737">
    <property type="term" value="C:cytoplasm"/>
    <property type="evidence" value="ECO:0007669"/>
    <property type="project" value="TreeGrafter"/>
</dbReference>
<dbReference type="PANTHER" id="PTHR13847">
    <property type="entry name" value="SARCOSINE DEHYDROGENASE-RELATED"/>
    <property type="match status" value="1"/>
</dbReference>
<proteinExistence type="predicted"/>
<dbReference type="Gene3D" id="3.30.9.10">
    <property type="entry name" value="D-Amino Acid Oxidase, subunit A, domain 2"/>
    <property type="match status" value="1"/>
</dbReference>
<sequence>MSRETIVLGAGMVGVCVAYHLARRGRSVVLVDREPPGRETSYGNAGLIQREAVQPHPFPRDLATLWRVLPNRSIDVRYRLGAMLKTAGPLLQYWRNSSPKNYARIVPEYASLIMRCTDEHAAMIKAAGAGALVKKRGWFDAFRTSKVFDEQCANARDMQERFGVKYQALDRSALQAKVPHLSDALKGAIHWTNAWAVTDPGALVQAYARAFEKLGGRIEQAEAKSFTHTQASWNVFTSKGNLEAEELVVALGPWSANWLEQLDYRLPMFPLRGYHMHYAAQGGARLNNWLMDYETGYLLTPMRRGIRLTTGAEIDRLDAPASSAQLDAAEIEAKKIFPLGERLDSELWKGARPCMPDMKPVIGPAPRHKGLWFAFGHGHQGFTLGPVTGRLLGEMIDGETPDVDMQPFRADRF</sequence>
<organism evidence="3 4">
    <name type="scientific">Pistricoccus aurantiacus</name>
    <dbReference type="NCBI Taxonomy" id="1883414"/>
    <lineage>
        <taxon>Bacteria</taxon>
        <taxon>Pseudomonadati</taxon>
        <taxon>Pseudomonadota</taxon>
        <taxon>Gammaproteobacteria</taxon>
        <taxon>Oceanospirillales</taxon>
        <taxon>Halomonadaceae</taxon>
        <taxon>Pistricoccus</taxon>
    </lineage>
</organism>
<evidence type="ECO:0000256" key="1">
    <source>
        <dbReference type="ARBA" id="ARBA00023002"/>
    </source>
</evidence>
<reference evidence="3 4" key="1">
    <citation type="submission" date="2019-06" db="EMBL/GenBank/DDBJ databases">
        <title>Genome analyses of bacteria isolated from kimchi.</title>
        <authorList>
            <person name="Lee S."/>
            <person name="Ahn S."/>
            <person name="Roh S."/>
        </authorList>
    </citation>
    <scope>NUCLEOTIDE SEQUENCE [LARGE SCALE GENOMIC DNA]</scope>
    <source>
        <strain evidence="3 4">CBA4606</strain>
    </source>
</reference>
<dbReference type="Proteomes" id="UP000321272">
    <property type="component" value="Chromosome"/>
</dbReference>
<dbReference type="Gene3D" id="3.50.50.60">
    <property type="entry name" value="FAD/NAD(P)-binding domain"/>
    <property type="match status" value="2"/>
</dbReference>
<dbReference type="OrthoDB" id="9805337at2"/>
<keyword evidence="1" id="KW-0560">Oxidoreductase</keyword>
<feature type="domain" description="FAD dependent oxidoreductase" evidence="2">
    <location>
        <begin position="6"/>
        <end position="395"/>
    </location>
</feature>
<gene>
    <name evidence="3" type="ORF">FGL86_05300</name>
</gene>
<keyword evidence="4" id="KW-1185">Reference proteome</keyword>
<dbReference type="KEGG" id="paur:FGL86_05300"/>
<dbReference type="Pfam" id="PF01266">
    <property type="entry name" value="DAO"/>
    <property type="match status" value="1"/>
</dbReference>
<evidence type="ECO:0000313" key="3">
    <source>
        <dbReference type="EMBL" id="QEA38552.1"/>
    </source>
</evidence>
<evidence type="ECO:0000259" key="2">
    <source>
        <dbReference type="Pfam" id="PF01266"/>
    </source>
</evidence>
<evidence type="ECO:0000313" key="4">
    <source>
        <dbReference type="Proteomes" id="UP000321272"/>
    </source>
</evidence>
<dbReference type="EMBL" id="CP042382">
    <property type="protein sequence ID" value="QEA38552.1"/>
    <property type="molecule type" value="Genomic_DNA"/>
</dbReference>
<dbReference type="PANTHER" id="PTHR13847:SF289">
    <property type="entry name" value="GLYCINE OXIDASE"/>
    <property type="match status" value="1"/>
</dbReference>